<protein>
    <submittedName>
        <fullName evidence="1">Uncharacterized protein</fullName>
    </submittedName>
</protein>
<proteinExistence type="predicted"/>
<dbReference type="AlphaFoldDB" id="A0AAD6SYN9"/>
<comment type="caution">
    <text evidence="1">The sequence shown here is derived from an EMBL/GenBank/DDBJ whole genome shotgun (WGS) entry which is preliminary data.</text>
</comment>
<evidence type="ECO:0000313" key="1">
    <source>
        <dbReference type="EMBL" id="KAJ7036089.1"/>
    </source>
</evidence>
<organism evidence="1 2">
    <name type="scientific">Mycena alexandri</name>
    <dbReference type="NCBI Taxonomy" id="1745969"/>
    <lineage>
        <taxon>Eukaryota</taxon>
        <taxon>Fungi</taxon>
        <taxon>Dikarya</taxon>
        <taxon>Basidiomycota</taxon>
        <taxon>Agaricomycotina</taxon>
        <taxon>Agaricomycetes</taxon>
        <taxon>Agaricomycetidae</taxon>
        <taxon>Agaricales</taxon>
        <taxon>Marasmiineae</taxon>
        <taxon>Mycenaceae</taxon>
        <taxon>Mycena</taxon>
    </lineage>
</organism>
<dbReference type="EMBL" id="JARJCM010000045">
    <property type="protein sequence ID" value="KAJ7036089.1"/>
    <property type="molecule type" value="Genomic_DNA"/>
</dbReference>
<keyword evidence="2" id="KW-1185">Reference proteome</keyword>
<gene>
    <name evidence="1" type="ORF">C8F04DRAFT_1258203</name>
</gene>
<dbReference type="Proteomes" id="UP001218188">
    <property type="component" value="Unassembled WGS sequence"/>
</dbReference>
<sequence length="273" mass="30559">MFGRLDVRMLRAPRTCGPCRTSCTPSSRCPALSLEPCGSHKVQPSDVCYIGRRVFAHVSIAAQWFWYCQHGPRNAAAPRACSEVSPVSEIGCLLLLPARHIPCFTPPSRTPWLAHTRAERTLTHALPPYPSRTLWLAPMRAERTLARALPLPLAHAVACTHARRAYSYLRLTLTPSRTPWLAPMRAERTLTRALPLAHAVACTHARRAYSYLRLTLTPSRTPWLAPMRAERTLTRALPIYPRARRGLHPCVPSLPLPYSIDHAPPGTRPWSLT</sequence>
<evidence type="ECO:0000313" key="2">
    <source>
        <dbReference type="Proteomes" id="UP001218188"/>
    </source>
</evidence>
<reference evidence="1" key="1">
    <citation type="submission" date="2023-03" db="EMBL/GenBank/DDBJ databases">
        <title>Massive genome expansion in bonnet fungi (Mycena s.s.) driven by repeated elements and novel gene families across ecological guilds.</title>
        <authorList>
            <consortium name="Lawrence Berkeley National Laboratory"/>
            <person name="Harder C.B."/>
            <person name="Miyauchi S."/>
            <person name="Viragh M."/>
            <person name="Kuo A."/>
            <person name="Thoen E."/>
            <person name="Andreopoulos B."/>
            <person name="Lu D."/>
            <person name="Skrede I."/>
            <person name="Drula E."/>
            <person name="Henrissat B."/>
            <person name="Morin E."/>
            <person name="Kohler A."/>
            <person name="Barry K."/>
            <person name="LaButti K."/>
            <person name="Morin E."/>
            <person name="Salamov A."/>
            <person name="Lipzen A."/>
            <person name="Mereny Z."/>
            <person name="Hegedus B."/>
            <person name="Baldrian P."/>
            <person name="Stursova M."/>
            <person name="Weitz H."/>
            <person name="Taylor A."/>
            <person name="Grigoriev I.V."/>
            <person name="Nagy L.G."/>
            <person name="Martin F."/>
            <person name="Kauserud H."/>
        </authorList>
    </citation>
    <scope>NUCLEOTIDE SEQUENCE</scope>
    <source>
        <strain evidence="1">CBHHK200</strain>
    </source>
</reference>
<name>A0AAD6SYN9_9AGAR</name>
<accession>A0AAD6SYN9</accession>